<name>A0A090G1M2_MESPL</name>
<organism evidence="1 2">
    <name type="scientific">Mesorhizobium plurifarium</name>
    <dbReference type="NCBI Taxonomy" id="69974"/>
    <lineage>
        <taxon>Bacteria</taxon>
        <taxon>Pseudomonadati</taxon>
        <taxon>Pseudomonadota</taxon>
        <taxon>Alphaproteobacteria</taxon>
        <taxon>Hyphomicrobiales</taxon>
        <taxon>Phyllobacteriaceae</taxon>
        <taxon>Mesorhizobium</taxon>
    </lineage>
</organism>
<evidence type="ECO:0000313" key="2">
    <source>
        <dbReference type="Proteomes" id="UP000045285"/>
    </source>
</evidence>
<keyword evidence="2" id="KW-1185">Reference proteome</keyword>
<evidence type="ECO:0000313" key="1">
    <source>
        <dbReference type="EMBL" id="CDX24949.1"/>
    </source>
</evidence>
<sequence length="80" mass="8721">MRWAVASDERHEMRKWSSPLVSETESIRTIGGGGDTVEFCSTCSATARPASPEMRWHVMASPMPNAETCDLLPVLSAPIS</sequence>
<dbReference type="Proteomes" id="UP000045285">
    <property type="component" value="Unassembled WGS sequence"/>
</dbReference>
<reference evidence="2" key="1">
    <citation type="submission" date="2014-08" db="EMBL/GenBank/DDBJ databases">
        <authorList>
            <person name="Moulin L."/>
        </authorList>
    </citation>
    <scope>NUCLEOTIDE SEQUENCE [LARGE SCALE GENOMIC DNA]</scope>
</reference>
<gene>
    <name evidence="1" type="ORF">MPL3356_490026</name>
</gene>
<dbReference type="EMBL" id="CCMZ01000044">
    <property type="protein sequence ID" value="CDX24949.1"/>
    <property type="molecule type" value="Genomic_DNA"/>
</dbReference>
<accession>A0A090G1M2</accession>
<protein>
    <submittedName>
        <fullName evidence="1">Uncharacterized protein</fullName>
    </submittedName>
</protein>
<dbReference type="AlphaFoldDB" id="A0A090G1M2"/>
<proteinExistence type="predicted"/>